<evidence type="ECO:0000313" key="1">
    <source>
        <dbReference type="EMBL" id="QOW46841.1"/>
    </source>
</evidence>
<keyword evidence="2" id="KW-1185">Reference proteome</keyword>
<dbReference type="AlphaFoldDB" id="A0A7S6VXS8"/>
<dbReference type="PROSITE" id="PS51257">
    <property type="entry name" value="PROKAR_LIPOPROTEIN"/>
    <property type="match status" value="1"/>
</dbReference>
<dbReference type="RefSeq" id="WP_180045312.1">
    <property type="nucleotide sequence ID" value="NZ_CP048659.1"/>
</dbReference>
<gene>
    <name evidence="1" type="ORF">G0028_13570</name>
</gene>
<sequence>MKTNIVIFIVVISIFILSCSKIKKTKILGEGDIVTWKVAEGSELIVQAKLGTQLKYSDKDRESPFYRPKEEKYLGQFPINYQPPKLKKITISEASNLPIDKGNKLKFNLMLNGSTVQASGYDYTDKELDHSEQVRVIVSSQSLNFDLSEKTVNYFESIIKDPKNIRDNEYSGKYKLDCYRNIEINQRYCFGKSSNKNISGVLFRFTDRHEVIAHSWEPFYGAIDIEWQFDQHNMHQWKEIDRNIWRLLEAWNISPKELNDNTKYQDKYKKGDMITWQVSPKLLIKTQAGACLVTDYKYPSKKYFLGQFPIYYVPKKQKLLNIDRVSNIADSENPMEFNLLLNGQKDAQIHGFYNKNVENQVKVLVRNLSNLDQDSHYIKNKRTPRDWINYLLSSGYSKNEKLSEMYDLECYTPNYPEYLLPADQCIGRSVSPEDNEFILKIYEDLDHKIIVSSTIETKKYGHIAIDWRVPVESLKDWKEIDANIWRLLKAWNVKAGLI</sequence>
<organism evidence="1 2">
    <name type="scientific">Acinetobacter piscicola</name>
    <dbReference type="NCBI Taxonomy" id="2006115"/>
    <lineage>
        <taxon>Bacteria</taxon>
        <taxon>Pseudomonadati</taxon>
        <taxon>Pseudomonadota</taxon>
        <taxon>Gammaproteobacteria</taxon>
        <taxon>Moraxellales</taxon>
        <taxon>Moraxellaceae</taxon>
        <taxon>Acinetobacter</taxon>
    </lineage>
</organism>
<accession>A0A7S6VXS8</accession>
<dbReference type="EMBL" id="CP048659">
    <property type="protein sequence ID" value="QOW46841.1"/>
    <property type="molecule type" value="Genomic_DNA"/>
</dbReference>
<evidence type="ECO:0000313" key="2">
    <source>
        <dbReference type="Proteomes" id="UP000593966"/>
    </source>
</evidence>
<protein>
    <submittedName>
        <fullName evidence="1">Uncharacterized protein</fullName>
    </submittedName>
</protein>
<dbReference type="Proteomes" id="UP000593966">
    <property type="component" value="Chromosome"/>
</dbReference>
<reference evidence="1 2" key="1">
    <citation type="submission" date="2020-02" db="EMBL/GenBank/DDBJ databases">
        <title>Tigecycline-resistant Acinetobacter species from pigs and migratory birds.</title>
        <authorList>
            <person name="Chen C."/>
            <person name="Sun J."/>
            <person name="Liao X.-P."/>
            <person name="Liu Y.-H."/>
        </authorList>
    </citation>
    <scope>NUCLEOTIDE SEQUENCE [LARGE SCALE GENOMIC DNA]</scope>
    <source>
        <strain evidence="1 2">YH12207_T</strain>
    </source>
</reference>
<name>A0A7S6VXS8_9GAMM</name>
<proteinExistence type="predicted"/>